<proteinExistence type="predicted"/>
<sequence length="59" mass="6699">MTLDTRDHTDHHPSVGVDAVSLEYYSAVETDDLELIVYDEREEDAWIQSDSWADAALMA</sequence>
<dbReference type="RefSeq" id="WP_246970889.1">
    <property type="nucleotide sequence ID" value="NZ_CP095397.1"/>
</dbReference>
<accession>A0ABD5P5N1</accession>
<evidence type="ECO:0008006" key="3">
    <source>
        <dbReference type="Google" id="ProtNLM"/>
    </source>
</evidence>
<gene>
    <name evidence="1" type="ORF">ACFOZ7_21375</name>
</gene>
<organism evidence="1 2">
    <name type="scientific">Natribaculum luteum</name>
    <dbReference type="NCBI Taxonomy" id="1586232"/>
    <lineage>
        <taxon>Archaea</taxon>
        <taxon>Methanobacteriati</taxon>
        <taxon>Methanobacteriota</taxon>
        <taxon>Stenosarchaea group</taxon>
        <taxon>Halobacteria</taxon>
        <taxon>Halobacteriales</taxon>
        <taxon>Natrialbaceae</taxon>
        <taxon>Natribaculum</taxon>
    </lineage>
</organism>
<evidence type="ECO:0000313" key="1">
    <source>
        <dbReference type="EMBL" id="MFC4249450.1"/>
    </source>
</evidence>
<dbReference type="AlphaFoldDB" id="A0ABD5P5N1"/>
<dbReference type="GeneID" id="71852095"/>
<dbReference type="EMBL" id="JBHSDJ010000132">
    <property type="protein sequence ID" value="MFC4249450.1"/>
    <property type="molecule type" value="Genomic_DNA"/>
</dbReference>
<name>A0ABD5P5N1_9EURY</name>
<evidence type="ECO:0000313" key="2">
    <source>
        <dbReference type="Proteomes" id="UP001595821"/>
    </source>
</evidence>
<comment type="caution">
    <text evidence="1">The sequence shown here is derived from an EMBL/GenBank/DDBJ whole genome shotgun (WGS) entry which is preliminary data.</text>
</comment>
<protein>
    <recommendedName>
        <fullName evidence="3">Halobacterial output domain-containing protein</fullName>
    </recommendedName>
</protein>
<dbReference type="Proteomes" id="UP001595821">
    <property type="component" value="Unassembled WGS sequence"/>
</dbReference>
<reference evidence="1 2" key="1">
    <citation type="journal article" date="2014" name="Int. J. Syst. Evol. Microbiol.">
        <title>Complete genome sequence of Corynebacterium casei LMG S-19264T (=DSM 44701T), isolated from a smear-ripened cheese.</title>
        <authorList>
            <consortium name="US DOE Joint Genome Institute (JGI-PGF)"/>
            <person name="Walter F."/>
            <person name="Albersmeier A."/>
            <person name="Kalinowski J."/>
            <person name="Ruckert C."/>
        </authorList>
    </citation>
    <scope>NUCLEOTIDE SEQUENCE [LARGE SCALE GENOMIC DNA]</scope>
    <source>
        <strain evidence="1 2">IBRC-M 10912</strain>
    </source>
</reference>